<evidence type="ECO:0000256" key="4">
    <source>
        <dbReference type="ARBA" id="ARBA00023002"/>
    </source>
</evidence>
<keyword evidence="5" id="KW-0408">Iron</keyword>
<protein>
    <submittedName>
        <fullName evidence="8">Clavaminate synthase-like protein</fullName>
    </submittedName>
</protein>
<evidence type="ECO:0000256" key="2">
    <source>
        <dbReference type="ARBA" id="ARBA00004123"/>
    </source>
</evidence>
<accession>A0A1X2G4N8</accession>
<dbReference type="PROSITE" id="PS51184">
    <property type="entry name" value="JMJC"/>
    <property type="match status" value="1"/>
</dbReference>
<evidence type="ECO:0000256" key="5">
    <source>
        <dbReference type="ARBA" id="ARBA00023004"/>
    </source>
</evidence>
<dbReference type="PANTHER" id="PTHR12461">
    <property type="entry name" value="HYPOXIA-INDUCIBLE FACTOR 1 ALPHA INHIBITOR-RELATED"/>
    <property type="match status" value="1"/>
</dbReference>
<dbReference type="PANTHER" id="PTHR12461:SF106">
    <property type="entry name" value="BIFUNCTIONAL PEPTIDASE AND ARGINYL-HYDROXYLASE JMJD5"/>
    <property type="match status" value="1"/>
</dbReference>
<dbReference type="EMBL" id="MCGT01000045">
    <property type="protein sequence ID" value="ORX44910.1"/>
    <property type="molecule type" value="Genomic_DNA"/>
</dbReference>
<evidence type="ECO:0000313" key="8">
    <source>
        <dbReference type="EMBL" id="ORX44910.1"/>
    </source>
</evidence>
<comment type="cofactor">
    <cofactor evidence="1">
        <name>Fe(2+)</name>
        <dbReference type="ChEBI" id="CHEBI:29033"/>
    </cofactor>
</comment>
<evidence type="ECO:0000259" key="7">
    <source>
        <dbReference type="PROSITE" id="PS51184"/>
    </source>
</evidence>
<comment type="caution">
    <text evidence="8">The sequence shown here is derived from an EMBL/GenBank/DDBJ whole genome shotgun (WGS) entry which is preliminary data.</text>
</comment>
<dbReference type="SMART" id="SM00558">
    <property type="entry name" value="JmjC"/>
    <property type="match status" value="1"/>
</dbReference>
<dbReference type="Proteomes" id="UP000242146">
    <property type="component" value="Unassembled WGS sequence"/>
</dbReference>
<keyword evidence="6" id="KW-0539">Nucleus</keyword>
<dbReference type="InterPro" id="IPR003347">
    <property type="entry name" value="JmjC_dom"/>
</dbReference>
<name>A0A1X2G4N8_9FUNG</name>
<evidence type="ECO:0000256" key="3">
    <source>
        <dbReference type="ARBA" id="ARBA00022723"/>
    </source>
</evidence>
<evidence type="ECO:0000256" key="1">
    <source>
        <dbReference type="ARBA" id="ARBA00001954"/>
    </source>
</evidence>
<proteinExistence type="predicted"/>
<gene>
    <name evidence="8" type="ORF">DM01DRAFT_1328812</name>
</gene>
<reference evidence="8 9" key="1">
    <citation type="submission" date="2016-07" db="EMBL/GenBank/DDBJ databases">
        <title>Pervasive Adenine N6-methylation of Active Genes in Fungi.</title>
        <authorList>
            <consortium name="DOE Joint Genome Institute"/>
            <person name="Mondo S.J."/>
            <person name="Dannebaum R.O."/>
            <person name="Kuo R.C."/>
            <person name="Labutti K."/>
            <person name="Haridas S."/>
            <person name="Kuo A."/>
            <person name="Salamov A."/>
            <person name="Ahrendt S.R."/>
            <person name="Lipzen A."/>
            <person name="Sullivan W."/>
            <person name="Andreopoulos W.B."/>
            <person name="Clum A."/>
            <person name="Lindquist E."/>
            <person name="Daum C."/>
            <person name="Ramamoorthy G.K."/>
            <person name="Gryganskyi A."/>
            <person name="Culley D."/>
            <person name="Magnuson J.K."/>
            <person name="James T.Y."/>
            <person name="O'Malley M.A."/>
            <person name="Stajich J.E."/>
            <person name="Spatafora J.W."/>
            <person name="Visel A."/>
            <person name="Grigoriev I.V."/>
        </authorList>
    </citation>
    <scope>NUCLEOTIDE SEQUENCE [LARGE SCALE GENOMIC DNA]</scope>
    <source>
        <strain evidence="8 9">NRRL 3301</strain>
    </source>
</reference>
<sequence>MLPQDIRHCANAIVKLLIQKDTAAGLKPCGAAVLDLLGRISKALEELDNGNGTPTHDTVTLALQLTDALVDLANDKINAYPYKDVPDHWRQLLIDGTLTRVVWLMHQQNPLYTDDFYRSLIHQLDAALVVSGAPGPNRRSLTLALVDAIQLALRPMKTDWPASVGDALSLIKADAAPTIHHPLTLLNVAPDFLWFEDHVNELPVPTPLHLRCGLIDHWPALSTRPWANLAYLRNVAGDRLVPVEIGSSYTHAAWRQTMMPLDDFITNHIQNSDDTPIAYLAQHDLFYQVPRLEHDIAVPDYCSVEPQATPWYQQPPVDVLKHAWFGPKHTVSPLHHDPYHNLLAQVVGRKYVRLYSPDHTDALYPHDGMMANTSQVDLDQPDLEAFPLFKQANYVECILEPGDVLYIPPKWWHYVKALDTSFSVSFWF</sequence>
<organism evidence="8 9">
    <name type="scientific">Hesseltinella vesiculosa</name>
    <dbReference type="NCBI Taxonomy" id="101127"/>
    <lineage>
        <taxon>Eukaryota</taxon>
        <taxon>Fungi</taxon>
        <taxon>Fungi incertae sedis</taxon>
        <taxon>Mucoromycota</taxon>
        <taxon>Mucoromycotina</taxon>
        <taxon>Mucoromycetes</taxon>
        <taxon>Mucorales</taxon>
        <taxon>Cunninghamellaceae</taxon>
        <taxon>Hesseltinella</taxon>
    </lineage>
</organism>
<dbReference type="GO" id="GO:0046872">
    <property type="term" value="F:metal ion binding"/>
    <property type="evidence" value="ECO:0007669"/>
    <property type="project" value="UniProtKB-KW"/>
</dbReference>
<dbReference type="InterPro" id="IPR041667">
    <property type="entry name" value="Cupin_8"/>
</dbReference>
<dbReference type="Pfam" id="PF13621">
    <property type="entry name" value="Cupin_8"/>
    <property type="match status" value="1"/>
</dbReference>
<evidence type="ECO:0000313" key="9">
    <source>
        <dbReference type="Proteomes" id="UP000242146"/>
    </source>
</evidence>
<dbReference type="OrthoDB" id="47172at2759"/>
<dbReference type="Gene3D" id="2.60.120.650">
    <property type="entry name" value="Cupin"/>
    <property type="match status" value="1"/>
</dbReference>
<evidence type="ECO:0000256" key="6">
    <source>
        <dbReference type="ARBA" id="ARBA00023242"/>
    </source>
</evidence>
<feature type="domain" description="JmjC" evidence="7">
    <location>
        <begin position="278"/>
        <end position="428"/>
    </location>
</feature>
<dbReference type="SUPFAM" id="SSF51197">
    <property type="entry name" value="Clavaminate synthase-like"/>
    <property type="match status" value="1"/>
</dbReference>
<keyword evidence="3" id="KW-0479">Metal-binding</keyword>
<dbReference type="GO" id="GO:0051864">
    <property type="term" value="F:histone H3K36 demethylase activity"/>
    <property type="evidence" value="ECO:0007669"/>
    <property type="project" value="TreeGrafter"/>
</dbReference>
<comment type="subcellular location">
    <subcellularLocation>
        <location evidence="2">Nucleus</location>
    </subcellularLocation>
</comment>
<dbReference type="AlphaFoldDB" id="A0A1X2G4N8"/>
<dbReference type="STRING" id="101127.A0A1X2G4N8"/>
<dbReference type="GO" id="GO:0005634">
    <property type="term" value="C:nucleus"/>
    <property type="evidence" value="ECO:0007669"/>
    <property type="project" value="UniProtKB-SubCell"/>
</dbReference>
<keyword evidence="4" id="KW-0560">Oxidoreductase</keyword>
<keyword evidence="9" id="KW-1185">Reference proteome</keyword>